<dbReference type="InterPro" id="IPR051477">
    <property type="entry name" value="Expansin_CellWall"/>
</dbReference>
<dbReference type="CDD" id="cd22191">
    <property type="entry name" value="DPBB_RlpA_EXP_N-like"/>
    <property type="match status" value="1"/>
</dbReference>
<dbReference type="EMBL" id="SPUK01000008">
    <property type="protein sequence ID" value="TQV94976.1"/>
    <property type="molecule type" value="Genomic_DNA"/>
</dbReference>
<dbReference type="PANTHER" id="PTHR31836:SF28">
    <property type="entry name" value="SRCR DOMAIN-CONTAINING PROTEIN-RELATED"/>
    <property type="match status" value="1"/>
</dbReference>
<sequence>MKSFALAATAALFAAAAAKPIDRRDIVTVVEWVTVTEFVTEFIDSATTILVTSGQPIPTTTAIIPGTSNGQFFESASSAPEQPKQTSAAAPAAAPAAPAPEPSSPPPPPPPPPQPEAPAPQPEAPAPPPQPSAPAPQPEPQSQAPAPPPSSPSSPPPPATPQPPPAETQPTPSGGSGSGSGGGSGSSSGSGDHSGEITYYAVGLGACGQDDSGKDNTDNIVALSSQLMGAQSNGNPKCGQTITIHANGKSVQATVRDKCPSCAMGSIDVSEKVYKELFGSLESGRQPMTWSFN</sequence>
<organism evidence="4 5">
    <name type="scientific">Cordyceps javanica</name>
    <dbReference type="NCBI Taxonomy" id="43265"/>
    <lineage>
        <taxon>Eukaryota</taxon>
        <taxon>Fungi</taxon>
        <taxon>Dikarya</taxon>
        <taxon>Ascomycota</taxon>
        <taxon>Pezizomycotina</taxon>
        <taxon>Sordariomycetes</taxon>
        <taxon>Hypocreomycetidae</taxon>
        <taxon>Hypocreales</taxon>
        <taxon>Cordycipitaceae</taxon>
        <taxon>Cordyceps</taxon>
    </lineage>
</organism>
<dbReference type="Gene3D" id="2.40.40.10">
    <property type="entry name" value="RlpA-like domain"/>
    <property type="match status" value="1"/>
</dbReference>
<feature type="region of interest" description="Disordered" evidence="2">
    <location>
        <begin position="62"/>
        <end position="194"/>
    </location>
</feature>
<dbReference type="STRING" id="43265.A0A545VVV0"/>
<gene>
    <name evidence="4" type="ORF">IF1G_05963</name>
</gene>
<proteinExistence type="predicted"/>
<accession>A0A545VVV0</accession>
<evidence type="ECO:0000256" key="3">
    <source>
        <dbReference type="SAM" id="SignalP"/>
    </source>
</evidence>
<feature type="compositionally biased region" description="Polar residues" evidence="2">
    <location>
        <begin position="66"/>
        <end position="84"/>
    </location>
</feature>
<reference evidence="4 5" key="1">
    <citation type="journal article" date="2019" name="Appl. Microbiol. Biotechnol.">
        <title>Genome sequence of Isaria javanica and comparative genome analysis insights into family S53 peptidase evolution in fungal entomopathogens.</title>
        <authorList>
            <person name="Lin R."/>
            <person name="Zhang X."/>
            <person name="Xin B."/>
            <person name="Zou M."/>
            <person name="Gao Y."/>
            <person name="Qin F."/>
            <person name="Hu Q."/>
            <person name="Xie B."/>
            <person name="Cheng X."/>
        </authorList>
    </citation>
    <scope>NUCLEOTIDE SEQUENCE [LARGE SCALE GENOMIC DNA]</scope>
    <source>
        <strain evidence="4 5">IJ1G</strain>
    </source>
</reference>
<dbReference type="OrthoDB" id="623670at2759"/>
<evidence type="ECO:0000313" key="4">
    <source>
        <dbReference type="EMBL" id="TQV94976.1"/>
    </source>
</evidence>
<dbReference type="Proteomes" id="UP000315783">
    <property type="component" value="Unassembled WGS sequence"/>
</dbReference>
<name>A0A545VVV0_9HYPO</name>
<dbReference type="SUPFAM" id="SSF50685">
    <property type="entry name" value="Barwin-like endoglucanases"/>
    <property type="match status" value="1"/>
</dbReference>
<comment type="caution">
    <text evidence="4">The sequence shown here is derived from an EMBL/GenBank/DDBJ whole genome shotgun (WGS) entry which is preliminary data.</text>
</comment>
<evidence type="ECO:0000313" key="5">
    <source>
        <dbReference type="Proteomes" id="UP000315783"/>
    </source>
</evidence>
<dbReference type="InterPro" id="IPR036908">
    <property type="entry name" value="RlpA-like_sf"/>
</dbReference>
<dbReference type="PANTHER" id="PTHR31836">
    <property type="match status" value="1"/>
</dbReference>
<feature type="compositionally biased region" description="Gly residues" evidence="2">
    <location>
        <begin position="174"/>
        <end position="188"/>
    </location>
</feature>
<feature type="chain" id="PRO_5021751279" evidence="3">
    <location>
        <begin position="19"/>
        <end position="293"/>
    </location>
</feature>
<protein>
    <submittedName>
        <fullName evidence="4">Rasp f 7 allergen</fullName>
    </submittedName>
</protein>
<feature type="signal peptide" evidence="3">
    <location>
        <begin position="1"/>
        <end position="18"/>
    </location>
</feature>
<keyword evidence="5" id="KW-1185">Reference proteome</keyword>
<feature type="compositionally biased region" description="Low complexity" evidence="2">
    <location>
        <begin position="85"/>
        <end position="96"/>
    </location>
</feature>
<evidence type="ECO:0000256" key="1">
    <source>
        <dbReference type="ARBA" id="ARBA00022729"/>
    </source>
</evidence>
<dbReference type="AlphaFoldDB" id="A0A545VVV0"/>
<evidence type="ECO:0000256" key="2">
    <source>
        <dbReference type="SAM" id="MobiDB-lite"/>
    </source>
</evidence>
<dbReference type="PRINTS" id="PR01217">
    <property type="entry name" value="PRICHEXTENSN"/>
</dbReference>
<feature type="compositionally biased region" description="Pro residues" evidence="2">
    <location>
        <begin position="97"/>
        <end position="167"/>
    </location>
</feature>
<keyword evidence="1 3" id="KW-0732">Signal</keyword>